<evidence type="ECO:0000256" key="2">
    <source>
        <dbReference type="SAM" id="Phobius"/>
    </source>
</evidence>
<evidence type="ECO:0000313" key="4">
    <source>
        <dbReference type="Proteomes" id="UP000306317"/>
    </source>
</evidence>
<gene>
    <name evidence="3" type="ORF">B1991_14490</name>
</gene>
<comment type="caution">
    <text evidence="3">The sequence shown here is derived from an EMBL/GenBank/DDBJ whole genome shotgun (WGS) entry which is preliminary data.</text>
</comment>
<keyword evidence="4" id="KW-1185">Reference proteome</keyword>
<keyword evidence="2" id="KW-1133">Transmembrane helix</keyword>
<evidence type="ECO:0000313" key="3">
    <source>
        <dbReference type="EMBL" id="THD06148.1"/>
    </source>
</evidence>
<dbReference type="AlphaFoldDB" id="A0A4S3KD52"/>
<protein>
    <submittedName>
        <fullName evidence="3">Uncharacterized protein</fullName>
    </submittedName>
</protein>
<dbReference type="EMBL" id="MWIO01000045">
    <property type="protein sequence ID" value="THD06148.1"/>
    <property type="molecule type" value="Genomic_DNA"/>
</dbReference>
<evidence type="ECO:0000256" key="1">
    <source>
        <dbReference type="SAM" id="MobiDB-lite"/>
    </source>
</evidence>
<reference evidence="3 4" key="1">
    <citation type="submission" date="2017-02" db="EMBL/GenBank/DDBJ databases">
        <title>Whole genome sequencing of Rhodanobacter lindaniclasticus DSM 17932.</title>
        <authorList>
            <person name="Kumar S."/>
            <person name="Patil P."/>
            <person name="Patil P.B."/>
        </authorList>
    </citation>
    <scope>NUCLEOTIDE SEQUENCE [LARGE SCALE GENOMIC DNA]</scope>
    <source>
        <strain evidence="3 4">DSM 17932</strain>
    </source>
</reference>
<organism evidence="3 4">
    <name type="scientific">Rhodanobacter lindaniclasticus</name>
    <dbReference type="NCBI Taxonomy" id="75310"/>
    <lineage>
        <taxon>Bacteria</taxon>
        <taxon>Pseudomonadati</taxon>
        <taxon>Pseudomonadota</taxon>
        <taxon>Gammaproteobacteria</taxon>
        <taxon>Lysobacterales</taxon>
        <taxon>Rhodanobacteraceae</taxon>
        <taxon>Rhodanobacter</taxon>
    </lineage>
</organism>
<keyword evidence="2" id="KW-0812">Transmembrane</keyword>
<feature type="compositionally biased region" description="Basic and acidic residues" evidence="1">
    <location>
        <begin position="8"/>
        <end position="22"/>
    </location>
</feature>
<name>A0A4S3KD52_9GAMM</name>
<proteinExistence type="predicted"/>
<accession>A0A4S3KD52</accession>
<feature type="transmembrane region" description="Helical" evidence="2">
    <location>
        <begin position="55"/>
        <end position="75"/>
    </location>
</feature>
<keyword evidence="2" id="KW-0472">Membrane</keyword>
<feature type="region of interest" description="Disordered" evidence="1">
    <location>
        <begin position="1"/>
        <end position="22"/>
    </location>
</feature>
<sequence>MNAARYQEIQDMREPRTKRSEFRSGKLEYRAPTKINVAPEPKYGRRHDDLSPMKLAIAGAILAGVFVIGLCWDTAPVHELVMFLRTQP</sequence>
<dbReference type="Proteomes" id="UP000306317">
    <property type="component" value="Unassembled WGS sequence"/>
</dbReference>
<dbReference type="RefSeq" id="WP_136259393.1">
    <property type="nucleotide sequence ID" value="NZ_MWIO01000045.1"/>
</dbReference>